<dbReference type="SUPFAM" id="SSF56672">
    <property type="entry name" value="DNA/RNA polymerases"/>
    <property type="match status" value="1"/>
</dbReference>
<dbReference type="EMBL" id="ML142788">
    <property type="protein sequence ID" value="TKS64950.1"/>
    <property type="molecule type" value="Genomic_DNA"/>
</dbReference>
<dbReference type="CDD" id="cd01650">
    <property type="entry name" value="RT_nLTR_like"/>
    <property type="match status" value="1"/>
</dbReference>
<gene>
    <name evidence="2" type="ORF">D9C73_027742</name>
</gene>
<dbReference type="PANTHER" id="PTHR47331">
    <property type="entry name" value="PHD-TYPE DOMAIN-CONTAINING PROTEIN"/>
    <property type="match status" value="1"/>
</dbReference>
<reference evidence="2 3" key="1">
    <citation type="submission" date="2019-01" db="EMBL/GenBank/DDBJ databases">
        <title>Genome Assembly of Collichthys lucidus.</title>
        <authorList>
            <person name="Cai M."/>
            <person name="Xiao S."/>
        </authorList>
    </citation>
    <scope>NUCLEOTIDE SEQUENCE [LARGE SCALE GENOMIC DNA]</scope>
    <source>
        <strain evidence="2">JT15FE1705JMU</strain>
        <tissue evidence="2">Muscle</tissue>
    </source>
</reference>
<evidence type="ECO:0000313" key="3">
    <source>
        <dbReference type="Proteomes" id="UP000298787"/>
    </source>
</evidence>
<dbReference type="PANTHER" id="PTHR47331:SF5">
    <property type="entry name" value="RIBONUCLEASE H"/>
    <property type="match status" value="1"/>
</dbReference>
<sequence>MSPLYSTSTHSTTTCAQTASTSSEKRVYFAALHTEALVLSDFFPSVLLLGDFNIHLDTDCKSATEFRELLHFLNFTQHVNFPTHSRGHILDLVCSTGLTIHHLSSFNLNISDHLAIIIDTDIPIPTTKDKRTIFFRNLKAISPSALCASLTSKISASPPPLTDNPSDLSKNYNETLSSCLNQLAPIKTKIVSFTHSAPWYTPELHKMKSRKRQLERLYKKTGLTVHLQAYTDYLQQYKDALSTARSTYYSHLIHSGSTNPKALFSTDWLSSPLKLAAVTPILKKPGFNPDIMSNFRPISNLPFLSKILERIVTTQLKAHLCSNDLLKPFQSGFRPQHSTETALLKVTNDILLSADSGHLTILILLNLTAAFDTINHTILLSRLESSLGITGTALPWLKSYLTDRQQFIHINNCTSSTLPLSQGVPQGSVLGPLLFILYLLPLGNIILHHGLHFHCYADDVQLYISTNSITPGQGRIGNLAYRAFARSKLSPDASPQKIINTLRLPSGVGATCVLKTPFNSTLDQLAQTLNPSANNSKTLAARYFDSMCLDSFTQGVPLSNFVPPPPSPAPSDDPDPRFEDGLWNITVAPPTTVHEPVTSPPTLPLSIHEPVRCTCSMQGTGFSCPSGVGGRSPIMKVVTGDILVDITGRNVSEYLLFTSDRLRLHRASRPLIRRSSVRFPVQSPPVGVAINLKKLCSSCHKQHLLILHEVVAQDPQLNILTVSAPTNAVYLDHASHSGRVMLKVVPVLLRHGKRTLNTYAVLDDGSERTVLLASAVKHLGLCGDGESLKLKTIRQDVLKLQGMAVSFEVSANTQPRAYHSISQALTATELQLAEQSCPGDKLTKKYNHLKGVPLHTFTKVQPMLLIGSDHAHLITPIHPVRAGPIRAPVAVSTRLGWAVQGPTNFLQHPPESSFLHLSVETPCSNLHKDVQRLWQLDILPFKGEREVTRSKHDQTALTMLDEKSTTVIVDGVTRYATPLLRKRKVALLRASPVAVMPLLRSTERWLSTNPELAKVYNQEIHKLVEAGYAKRITSEEASRSAESWYIPHHLVHHNGKARVVFNCSFRYQDSALND</sequence>
<feature type="domain" description="Reverse transcriptase" evidence="1">
    <location>
        <begin position="262"/>
        <end position="529"/>
    </location>
</feature>
<keyword evidence="2" id="KW-0547">Nucleotide-binding</keyword>
<proteinExistence type="predicted"/>
<evidence type="ECO:0000313" key="2">
    <source>
        <dbReference type="EMBL" id="TKS64950.1"/>
    </source>
</evidence>
<dbReference type="PROSITE" id="PS50878">
    <property type="entry name" value="RT_POL"/>
    <property type="match status" value="1"/>
</dbReference>
<dbReference type="AlphaFoldDB" id="A0A4U5TUD3"/>
<name>A0A4U5TUD3_COLLU</name>
<dbReference type="InterPro" id="IPR036691">
    <property type="entry name" value="Endo/exonu/phosph_ase_sf"/>
</dbReference>
<dbReference type="InterPro" id="IPR043502">
    <property type="entry name" value="DNA/RNA_pol_sf"/>
</dbReference>
<dbReference type="GO" id="GO:0005524">
    <property type="term" value="F:ATP binding"/>
    <property type="evidence" value="ECO:0007669"/>
    <property type="project" value="UniProtKB-KW"/>
</dbReference>
<keyword evidence="2" id="KW-0067">ATP-binding</keyword>
<dbReference type="SUPFAM" id="SSF56219">
    <property type="entry name" value="DNase I-like"/>
    <property type="match status" value="1"/>
</dbReference>
<dbReference type="Proteomes" id="UP000298787">
    <property type="component" value="Unassembled WGS sequence"/>
</dbReference>
<keyword evidence="3" id="KW-1185">Reference proteome</keyword>
<dbReference type="Pfam" id="PF00078">
    <property type="entry name" value="RVT_1"/>
    <property type="match status" value="1"/>
</dbReference>
<accession>A0A4U5TUD3</accession>
<evidence type="ECO:0000259" key="1">
    <source>
        <dbReference type="PROSITE" id="PS50878"/>
    </source>
</evidence>
<protein>
    <submittedName>
        <fullName evidence="2">ATP-binding cassette sub-family A member 2</fullName>
    </submittedName>
</protein>
<dbReference type="InterPro" id="IPR000477">
    <property type="entry name" value="RT_dom"/>
</dbReference>
<dbReference type="STRING" id="240159.A0A4U5TUD3"/>
<organism evidence="2 3">
    <name type="scientific">Collichthys lucidus</name>
    <name type="common">Big head croaker</name>
    <name type="synonym">Sciaena lucida</name>
    <dbReference type="NCBI Taxonomy" id="240159"/>
    <lineage>
        <taxon>Eukaryota</taxon>
        <taxon>Metazoa</taxon>
        <taxon>Chordata</taxon>
        <taxon>Craniata</taxon>
        <taxon>Vertebrata</taxon>
        <taxon>Euteleostomi</taxon>
        <taxon>Actinopterygii</taxon>
        <taxon>Neopterygii</taxon>
        <taxon>Teleostei</taxon>
        <taxon>Neoteleostei</taxon>
        <taxon>Acanthomorphata</taxon>
        <taxon>Eupercaria</taxon>
        <taxon>Sciaenidae</taxon>
        <taxon>Collichthys</taxon>
    </lineage>
</organism>